<sequence>MAARAGFMKNWYSVEVLPIVGILGVAVGGAAWYVSRLARGSQVVWDRKGNPYPWRSIEQDTNLKLFAVNREFAKSWARDRL</sequence>
<evidence type="ECO:0000256" key="1">
    <source>
        <dbReference type="SAM" id="Phobius"/>
    </source>
</evidence>
<dbReference type="Pfam" id="PF06522">
    <property type="entry name" value="B12D"/>
    <property type="match status" value="1"/>
</dbReference>
<accession>A0A1Y1Y916</accession>
<dbReference type="OrthoDB" id="5511684at2759"/>
<dbReference type="AlphaFoldDB" id="A0A1Y1Y916"/>
<dbReference type="Proteomes" id="UP000193498">
    <property type="component" value="Unassembled WGS sequence"/>
</dbReference>
<proteinExistence type="predicted"/>
<dbReference type="STRING" id="1314790.A0A1Y1Y916"/>
<dbReference type="PANTHER" id="PTHR14256">
    <property type="entry name" value="NADH-UBIQUINONE OXIDOREDUCTASE MLRQ SUBUNIT"/>
    <property type="match status" value="1"/>
</dbReference>
<reference evidence="2 3" key="1">
    <citation type="submission" date="2016-07" db="EMBL/GenBank/DDBJ databases">
        <title>Pervasive Adenine N6-methylation of Active Genes in Fungi.</title>
        <authorList>
            <consortium name="DOE Joint Genome Institute"/>
            <person name="Mondo S.J."/>
            <person name="Dannebaum R.O."/>
            <person name="Kuo R.C."/>
            <person name="Labutti K."/>
            <person name="Haridas S."/>
            <person name="Kuo A."/>
            <person name="Salamov A."/>
            <person name="Ahrendt S.R."/>
            <person name="Lipzen A."/>
            <person name="Sullivan W."/>
            <person name="Andreopoulos W.B."/>
            <person name="Clum A."/>
            <person name="Lindquist E."/>
            <person name="Daum C."/>
            <person name="Ramamoorthy G.K."/>
            <person name="Gryganskyi A."/>
            <person name="Culley D."/>
            <person name="Magnuson J.K."/>
            <person name="James T.Y."/>
            <person name="O'Malley M.A."/>
            <person name="Stajich J.E."/>
            <person name="Spatafora J.W."/>
            <person name="Visel A."/>
            <person name="Grigoriev I.V."/>
        </authorList>
    </citation>
    <scope>NUCLEOTIDE SEQUENCE [LARGE SCALE GENOMIC DNA]</scope>
    <source>
        <strain evidence="2 3">CBS 931.73</strain>
    </source>
</reference>
<feature type="transmembrane region" description="Helical" evidence="1">
    <location>
        <begin position="16"/>
        <end position="34"/>
    </location>
</feature>
<protein>
    <submittedName>
        <fullName evidence="2">Uncharacterized protein</fullName>
    </submittedName>
</protein>
<keyword evidence="1" id="KW-0812">Transmembrane</keyword>
<name>A0A1Y1Y916_9FUNG</name>
<evidence type="ECO:0000313" key="3">
    <source>
        <dbReference type="Proteomes" id="UP000193498"/>
    </source>
</evidence>
<keyword evidence="3" id="KW-1185">Reference proteome</keyword>
<dbReference type="PANTHER" id="PTHR14256:SF1">
    <property type="entry name" value="GEO09626P1"/>
    <property type="match status" value="1"/>
</dbReference>
<organism evidence="2 3">
    <name type="scientific">Basidiobolus meristosporus CBS 931.73</name>
    <dbReference type="NCBI Taxonomy" id="1314790"/>
    <lineage>
        <taxon>Eukaryota</taxon>
        <taxon>Fungi</taxon>
        <taxon>Fungi incertae sedis</taxon>
        <taxon>Zoopagomycota</taxon>
        <taxon>Entomophthoromycotina</taxon>
        <taxon>Basidiobolomycetes</taxon>
        <taxon>Basidiobolales</taxon>
        <taxon>Basidiobolaceae</taxon>
        <taxon>Basidiobolus</taxon>
    </lineage>
</organism>
<gene>
    <name evidence="2" type="ORF">K493DRAFT_315481</name>
</gene>
<dbReference type="InParanoid" id="A0A1Y1Y916"/>
<comment type="caution">
    <text evidence="2">The sequence shown here is derived from an EMBL/GenBank/DDBJ whole genome shotgun (WGS) entry which is preliminary data.</text>
</comment>
<dbReference type="InterPro" id="IPR010530">
    <property type="entry name" value="B12D"/>
</dbReference>
<dbReference type="EMBL" id="MCFE01000203">
    <property type="protein sequence ID" value="ORX94509.1"/>
    <property type="molecule type" value="Genomic_DNA"/>
</dbReference>
<evidence type="ECO:0000313" key="2">
    <source>
        <dbReference type="EMBL" id="ORX94509.1"/>
    </source>
</evidence>
<keyword evidence="1" id="KW-0472">Membrane</keyword>
<keyword evidence="1" id="KW-1133">Transmembrane helix</keyword>